<dbReference type="Pfam" id="PF08613">
    <property type="entry name" value="Cyclin"/>
    <property type="match status" value="1"/>
</dbReference>
<name>A0ABQ8IJG1_9ROSI</name>
<comment type="caution">
    <text evidence="4">The sequence shown here is derived from an EMBL/GenBank/DDBJ whole genome shotgun (WGS) entry which is preliminary data.</text>
</comment>
<sequence length="95" mass="10808">MAESSSLPPSKEDLIQLIKRFGAYLTIKMAPRISIAKNWERIYKYNNCSTSCFVVGYVYIDRLSHRHPDSLVVSLNVHILLVSCVMVASKMMDNV</sequence>
<dbReference type="Gene3D" id="1.10.472.10">
    <property type="entry name" value="Cyclin-like"/>
    <property type="match status" value="1"/>
</dbReference>
<dbReference type="PANTHER" id="PTHR15615:SF121">
    <property type="entry name" value="CYCLIN-U1-1"/>
    <property type="match status" value="1"/>
</dbReference>
<dbReference type="Proteomes" id="UP000827721">
    <property type="component" value="Unassembled WGS sequence"/>
</dbReference>
<evidence type="ECO:0000313" key="4">
    <source>
        <dbReference type="EMBL" id="KAH7576780.1"/>
    </source>
</evidence>
<dbReference type="PANTHER" id="PTHR15615">
    <property type="match status" value="1"/>
</dbReference>
<accession>A0ABQ8IJG1</accession>
<reference evidence="4 5" key="1">
    <citation type="submission" date="2021-02" db="EMBL/GenBank/DDBJ databases">
        <title>Plant Genome Project.</title>
        <authorList>
            <person name="Zhang R.-G."/>
        </authorList>
    </citation>
    <scope>NUCLEOTIDE SEQUENCE [LARGE SCALE GENOMIC DNA]</scope>
    <source>
        <tissue evidence="4">Leaves</tissue>
    </source>
</reference>
<evidence type="ECO:0000256" key="2">
    <source>
        <dbReference type="ARBA" id="ARBA00022618"/>
    </source>
</evidence>
<dbReference type="InterPro" id="IPR013922">
    <property type="entry name" value="Cyclin_PHO80-like"/>
</dbReference>
<dbReference type="EMBL" id="JAFEMO010000001">
    <property type="protein sequence ID" value="KAH7576780.1"/>
    <property type="molecule type" value="Genomic_DNA"/>
</dbReference>
<dbReference type="SUPFAM" id="SSF47954">
    <property type="entry name" value="Cyclin-like"/>
    <property type="match status" value="1"/>
</dbReference>
<organism evidence="4 5">
    <name type="scientific">Xanthoceras sorbifolium</name>
    <dbReference type="NCBI Taxonomy" id="99658"/>
    <lineage>
        <taxon>Eukaryota</taxon>
        <taxon>Viridiplantae</taxon>
        <taxon>Streptophyta</taxon>
        <taxon>Embryophyta</taxon>
        <taxon>Tracheophyta</taxon>
        <taxon>Spermatophyta</taxon>
        <taxon>Magnoliopsida</taxon>
        <taxon>eudicotyledons</taxon>
        <taxon>Gunneridae</taxon>
        <taxon>Pentapetalae</taxon>
        <taxon>rosids</taxon>
        <taxon>malvids</taxon>
        <taxon>Sapindales</taxon>
        <taxon>Sapindaceae</taxon>
        <taxon>Xanthoceroideae</taxon>
        <taxon>Xanthoceras</taxon>
    </lineage>
</organism>
<dbReference type="InterPro" id="IPR036915">
    <property type="entry name" value="Cyclin-like_sf"/>
</dbReference>
<comment type="similarity">
    <text evidence="1">Belongs to the cyclin family. Cyclin U/P subfamily.</text>
</comment>
<protein>
    <submittedName>
        <fullName evidence="4">Uncharacterized protein</fullName>
    </submittedName>
</protein>
<gene>
    <name evidence="4" type="ORF">JRO89_XS01G0147400</name>
</gene>
<evidence type="ECO:0000313" key="5">
    <source>
        <dbReference type="Proteomes" id="UP000827721"/>
    </source>
</evidence>
<keyword evidence="5" id="KW-1185">Reference proteome</keyword>
<keyword evidence="2" id="KW-0132">Cell division</keyword>
<keyword evidence="3" id="KW-0131">Cell cycle</keyword>
<proteinExistence type="inferred from homology"/>
<evidence type="ECO:0000256" key="3">
    <source>
        <dbReference type="ARBA" id="ARBA00023306"/>
    </source>
</evidence>
<evidence type="ECO:0000256" key="1">
    <source>
        <dbReference type="ARBA" id="ARBA00007215"/>
    </source>
</evidence>